<evidence type="ECO:0000313" key="1">
    <source>
        <dbReference type="EMBL" id="RUT07184.1"/>
    </source>
</evidence>
<dbReference type="Proteomes" id="UP000271624">
    <property type="component" value="Unassembled WGS sequence"/>
</dbReference>
<name>A0A3S1J3T7_9CYAN</name>
<accession>A0A3S1J3T7</accession>
<protein>
    <recommendedName>
        <fullName evidence="3">Glycosyl transferase</fullName>
    </recommendedName>
</protein>
<dbReference type="AlphaFoldDB" id="A0A3S1J3T7"/>
<organism evidence="1 2">
    <name type="scientific">Dulcicalothrix desertica PCC 7102</name>
    <dbReference type="NCBI Taxonomy" id="232991"/>
    <lineage>
        <taxon>Bacteria</taxon>
        <taxon>Bacillati</taxon>
        <taxon>Cyanobacteriota</taxon>
        <taxon>Cyanophyceae</taxon>
        <taxon>Nostocales</taxon>
        <taxon>Calotrichaceae</taxon>
        <taxon>Dulcicalothrix</taxon>
    </lineage>
</organism>
<gene>
    <name evidence="1" type="ORF">DSM106972_024450</name>
</gene>
<sequence>MKTMIPVYFYIPQNDLPNNEIPPDLDINEIDAYLQPFGTSTIYSWTLQTYLRLRASGFPCKLTSVIPEEGILIASRGSLSFRLKPTSKLLIVCLLADGGFHAWTQLHVVQNYRQSKITKDSYYIPHWPQPGLIPRSNTRGELFENVAYFGDVANLAPEFQSPLWLEEIQSLGLNWHVISPSRWNDYSDIDAIVAVRSFNKQDYIHKPATKLYNSWLAGVPAILGHESAYQSERKSELDYIEVTSPSEIISALKRLRDHKQLRQAIMENSRVRSQEINFTNLVVRWCDFITQIAIPEYERWSAASHLSQQYFFIQKYLSLRINGVKHRLFSS</sequence>
<reference evidence="1" key="2">
    <citation type="journal article" date="2019" name="Genome Biol. Evol.">
        <title>Day and night: Metabolic profiles and evolutionary relationships of six axenic non-marine cyanobacteria.</title>
        <authorList>
            <person name="Will S.E."/>
            <person name="Henke P."/>
            <person name="Boedeker C."/>
            <person name="Huang S."/>
            <person name="Brinkmann H."/>
            <person name="Rohde M."/>
            <person name="Jarek M."/>
            <person name="Friedl T."/>
            <person name="Seufert S."/>
            <person name="Schumacher M."/>
            <person name="Overmann J."/>
            <person name="Neumann-Schaal M."/>
            <person name="Petersen J."/>
        </authorList>
    </citation>
    <scope>NUCLEOTIDE SEQUENCE [LARGE SCALE GENOMIC DNA]</scope>
    <source>
        <strain evidence="1">PCC 7102</strain>
    </source>
</reference>
<reference evidence="1" key="1">
    <citation type="submission" date="2018-12" db="EMBL/GenBank/DDBJ databases">
        <authorList>
            <person name="Will S."/>
            <person name="Neumann-Schaal M."/>
            <person name="Henke P."/>
        </authorList>
    </citation>
    <scope>NUCLEOTIDE SEQUENCE</scope>
    <source>
        <strain evidence="1">PCC 7102</strain>
    </source>
</reference>
<dbReference type="EMBL" id="RSCL01000005">
    <property type="protein sequence ID" value="RUT07184.1"/>
    <property type="molecule type" value="Genomic_DNA"/>
</dbReference>
<proteinExistence type="predicted"/>
<keyword evidence="2" id="KW-1185">Reference proteome</keyword>
<evidence type="ECO:0008006" key="3">
    <source>
        <dbReference type="Google" id="ProtNLM"/>
    </source>
</evidence>
<dbReference type="OrthoDB" id="5472311at2"/>
<comment type="caution">
    <text evidence="1">The sequence shown here is derived from an EMBL/GenBank/DDBJ whole genome shotgun (WGS) entry which is preliminary data.</text>
</comment>
<dbReference type="RefSeq" id="WP_127081020.1">
    <property type="nucleotide sequence ID" value="NZ_RSCL01000005.1"/>
</dbReference>
<evidence type="ECO:0000313" key="2">
    <source>
        <dbReference type="Proteomes" id="UP000271624"/>
    </source>
</evidence>